<evidence type="ECO:0000256" key="1">
    <source>
        <dbReference type="ARBA" id="ARBA00019397"/>
    </source>
</evidence>
<dbReference type="FunFam" id="3.20.20.70:FF:000223">
    <property type="entry name" value="Triosephosphate isomerase"/>
    <property type="match status" value="1"/>
</dbReference>
<dbReference type="Proteomes" id="UP000510821">
    <property type="component" value="Chromosome"/>
</dbReference>
<evidence type="ECO:0000256" key="5">
    <source>
        <dbReference type="ARBA" id="ARBA00023235"/>
    </source>
</evidence>
<keyword evidence="3 7" id="KW-0963">Cytoplasm</keyword>
<dbReference type="InterPro" id="IPR020861">
    <property type="entry name" value="Triosephosphate_isomerase_AS"/>
</dbReference>
<dbReference type="HAMAP" id="MF_00147_A">
    <property type="entry name" value="TIM_A"/>
    <property type="match status" value="1"/>
</dbReference>
<protein>
    <recommendedName>
        <fullName evidence="1 7">Triosephosphate isomerase</fullName>
        <shortName evidence="7">TIM</shortName>
        <shortName evidence="7">TPI</shortName>
        <ecNumber evidence="7 8">5.3.1.1</ecNumber>
    </recommendedName>
    <alternativeName>
        <fullName evidence="7">Triose-phosphate isomerase</fullName>
    </alternativeName>
</protein>
<comment type="function">
    <text evidence="7">Involved in the gluconeogenesis. Catalyzes stereospecifically the conversion of dihydroxyacetone phosphate (DHAP) to D-glyceraldehyde-3-phosphate (G3P).</text>
</comment>
<comment type="subcellular location">
    <subcellularLocation>
        <location evidence="7 8">Cytoplasm</location>
    </subcellularLocation>
</comment>
<dbReference type="GO" id="GO:0005829">
    <property type="term" value="C:cytosol"/>
    <property type="evidence" value="ECO:0007669"/>
    <property type="project" value="TreeGrafter"/>
</dbReference>
<evidence type="ECO:0000256" key="2">
    <source>
        <dbReference type="ARBA" id="ARBA00022432"/>
    </source>
</evidence>
<dbReference type="GO" id="GO:0006094">
    <property type="term" value="P:gluconeogenesis"/>
    <property type="evidence" value="ECO:0007669"/>
    <property type="project" value="UniProtKB-UniRule"/>
</dbReference>
<evidence type="ECO:0000256" key="3">
    <source>
        <dbReference type="ARBA" id="ARBA00022490"/>
    </source>
</evidence>
<dbReference type="Pfam" id="PF00121">
    <property type="entry name" value="TIM"/>
    <property type="match status" value="1"/>
</dbReference>
<dbReference type="GO" id="GO:0046166">
    <property type="term" value="P:glyceraldehyde-3-phosphate biosynthetic process"/>
    <property type="evidence" value="ECO:0007669"/>
    <property type="project" value="TreeGrafter"/>
</dbReference>
<feature type="binding site" evidence="7">
    <location>
        <begin position="208"/>
        <end position="209"/>
    </location>
    <ligand>
        <name>substrate</name>
    </ligand>
</feature>
<keyword evidence="2 7" id="KW-0312">Gluconeogenesis</keyword>
<comment type="subunit">
    <text evidence="6 7">Homotetramer; dimer of dimers.</text>
</comment>
<dbReference type="PROSITE" id="PS51440">
    <property type="entry name" value="TIM_2"/>
    <property type="match status" value="1"/>
</dbReference>
<feature type="active site" description="Proton acceptor" evidence="7">
    <location>
        <position position="148"/>
    </location>
</feature>
<feature type="binding site" evidence="7">
    <location>
        <position position="153"/>
    </location>
    <ligand>
        <name>substrate</name>
    </ligand>
</feature>
<dbReference type="KEGG" id="flt:Sv326_0290"/>
<proteinExistence type="inferred from homology"/>
<dbReference type="UniPathway" id="UPA00109">
    <property type="reaction ID" value="UER00189"/>
</dbReference>
<evidence type="ECO:0000256" key="8">
    <source>
        <dbReference type="RuleBase" id="RU363013"/>
    </source>
</evidence>
<organism evidence="9 10">
    <name type="scientific">Fermentimicrarchaeum limneticum</name>
    <dbReference type="NCBI Taxonomy" id="2795018"/>
    <lineage>
        <taxon>Archaea</taxon>
        <taxon>Candidatus Micrarchaeota</taxon>
        <taxon>Candidatus Fermentimicrarchaeales</taxon>
        <taxon>Candidatus Fermentimicrarchaeaceae</taxon>
        <taxon>Candidatus Fermentimicrarchaeum</taxon>
    </lineage>
</organism>
<feature type="binding site" evidence="7">
    <location>
        <begin position="16"/>
        <end position="18"/>
    </location>
    <ligand>
        <name>substrate</name>
    </ligand>
</feature>
<name>A0A7D5XBL3_FERL1</name>
<dbReference type="GO" id="GO:0006096">
    <property type="term" value="P:glycolytic process"/>
    <property type="evidence" value="ECO:0007669"/>
    <property type="project" value="UniProtKB-UniRule"/>
</dbReference>
<gene>
    <name evidence="7" type="primary">tpiA</name>
    <name evidence="9" type="ORF">Sv326_0290</name>
</gene>
<sequence>MGHVTKVLMKPLIALNLKAYRESIGERGLALCRIADEVAKSTGTSIIVAPQNVDLYRISKAVSIPVFAQHIDFNEPGAFTGSITAETVKEAGCQGTLLNHSEKKIPFEKMGAAIEVARKAGIKTLVCADSVDEAKRIAQFKPDYIAVEPPELIGSGISVSKAKPEIITNTVKEVKNIQDIPVLCGAGVSNGEDVRKAVELGADGVLLASAFVKAKDPKAMLLEMANAVRE</sequence>
<dbReference type="InterPro" id="IPR035990">
    <property type="entry name" value="TIM_sf"/>
</dbReference>
<dbReference type="NCBIfam" id="NF003302">
    <property type="entry name" value="PRK04302.1"/>
    <property type="match status" value="1"/>
</dbReference>
<keyword evidence="4 7" id="KW-0324">Glycolysis</keyword>
<dbReference type="SUPFAM" id="SSF51351">
    <property type="entry name" value="Triosephosphate isomerase (TIM)"/>
    <property type="match status" value="1"/>
</dbReference>
<feature type="active site" description="Electrophile" evidence="7">
    <location>
        <position position="100"/>
    </location>
</feature>
<dbReference type="CDD" id="cd00311">
    <property type="entry name" value="TIM"/>
    <property type="match status" value="1"/>
</dbReference>
<dbReference type="PANTHER" id="PTHR21139">
    <property type="entry name" value="TRIOSEPHOSPHATE ISOMERASE"/>
    <property type="match status" value="1"/>
</dbReference>
<dbReference type="InterPro" id="IPR013785">
    <property type="entry name" value="Aldolase_TIM"/>
</dbReference>
<comment type="catalytic activity">
    <reaction evidence="7 8">
        <text>D-glyceraldehyde 3-phosphate = dihydroxyacetone phosphate</text>
        <dbReference type="Rhea" id="RHEA:18585"/>
        <dbReference type="ChEBI" id="CHEBI:57642"/>
        <dbReference type="ChEBI" id="CHEBI:59776"/>
        <dbReference type="EC" id="5.3.1.1"/>
    </reaction>
</comment>
<dbReference type="NCBIfam" id="TIGR00419">
    <property type="entry name" value="tim"/>
    <property type="match status" value="1"/>
</dbReference>
<comment type="pathway">
    <text evidence="7 8">Carbohydrate degradation; glycolysis; D-glyceraldehyde 3-phosphate from glycerone phosphate: step 1/1.</text>
</comment>
<dbReference type="EC" id="5.3.1.1" evidence="7 8"/>
<accession>A0A7D5XBL3</accession>
<evidence type="ECO:0000313" key="10">
    <source>
        <dbReference type="Proteomes" id="UP000510821"/>
    </source>
</evidence>
<dbReference type="PANTHER" id="PTHR21139:SF42">
    <property type="entry name" value="TRIOSEPHOSPHATE ISOMERASE"/>
    <property type="match status" value="1"/>
</dbReference>
<dbReference type="PROSITE" id="PS00171">
    <property type="entry name" value="TIM_1"/>
    <property type="match status" value="1"/>
</dbReference>
<comment type="similarity">
    <text evidence="7 8">Belongs to the triosephosphate isomerase family.</text>
</comment>
<evidence type="ECO:0000313" key="9">
    <source>
        <dbReference type="EMBL" id="QLJ52465.1"/>
    </source>
</evidence>
<dbReference type="InterPro" id="IPR000652">
    <property type="entry name" value="Triosephosphate_isomerase"/>
</dbReference>
<dbReference type="GO" id="GO:0019563">
    <property type="term" value="P:glycerol catabolic process"/>
    <property type="evidence" value="ECO:0007669"/>
    <property type="project" value="TreeGrafter"/>
</dbReference>
<reference evidence="10" key="1">
    <citation type="submission" date="2020-07" db="EMBL/GenBank/DDBJ databases">
        <title>Metabolic diversity and evolutionary history of the archaeal phylum ###Micrarchaeota### uncovered from a freshwater lake metagenome.</title>
        <authorList>
            <person name="Kadnikov V.V."/>
            <person name="Savvichev A.S."/>
            <person name="Mardanov A.V."/>
            <person name="Beletsky A.V."/>
            <person name="Chupakov A.V."/>
            <person name="Kokryatskaya N.M."/>
            <person name="Pimenov N.V."/>
            <person name="Ravin N.V."/>
        </authorList>
    </citation>
    <scope>NUCLEOTIDE SEQUENCE [LARGE SCALE GENOMIC DNA]</scope>
</reference>
<dbReference type="EMBL" id="CP058998">
    <property type="protein sequence ID" value="QLJ52465.1"/>
    <property type="molecule type" value="Genomic_DNA"/>
</dbReference>
<evidence type="ECO:0000256" key="4">
    <source>
        <dbReference type="ARBA" id="ARBA00023152"/>
    </source>
</evidence>
<dbReference type="Gene3D" id="3.20.20.70">
    <property type="entry name" value="Aldolase class I"/>
    <property type="match status" value="1"/>
</dbReference>
<keyword evidence="5 7" id="KW-0413">Isomerase</keyword>
<dbReference type="GO" id="GO:0004807">
    <property type="term" value="F:triose-phosphate isomerase activity"/>
    <property type="evidence" value="ECO:0007669"/>
    <property type="project" value="UniProtKB-UniRule"/>
</dbReference>
<feature type="binding site" evidence="7">
    <location>
        <position position="187"/>
    </location>
    <ligand>
        <name>substrate</name>
    </ligand>
</feature>
<dbReference type="UniPathway" id="UPA00138"/>
<comment type="pathway">
    <text evidence="7 8">Carbohydrate biosynthesis; gluconeogenesis.</text>
</comment>
<evidence type="ECO:0000256" key="6">
    <source>
        <dbReference type="ARBA" id="ARBA00044762"/>
    </source>
</evidence>
<dbReference type="AlphaFoldDB" id="A0A7D5XBL3"/>
<dbReference type="InterPro" id="IPR022891">
    <property type="entry name" value="Triosephosphate_isomerase_arc"/>
</dbReference>
<evidence type="ECO:0000256" key="7">
    <source>
        <dbReference type="HAMAP-Rule" id="MF_00147"/>
    </source>
</evidence>